<keyword evidence="6 7" id="KW-0472">Membrane</keyword>
<dbReference type="InterPro" id="IPR000515">
    <property type="entry name" value="MetI-like"/>
</dbReference>
<dbReference type="PANTHER" id="PTHR32243:SF18">
    <property type="entry name" value="INNER MEMBRANE ABC TRANSPORTER PERMEASE PROTEIN YCJP"/>
    <property type="match status" value="1"/>
</dbReference>
<feature type="transmembrane region" description="Helical" evidence="7">
    <location>
        <begin position="243"/>
        <end position="264"/>
    </location>
</feature>
<proteinExistence type="inferred from homology"/>
<evidence type="ECO:0000313" key="9">
    <source>
        <dbReference type="EMBL" id="QQO10083.1"/>
    </source>
</evidence>
<feature type="transmembrane region" description="Helical" evidence="7">
    <location>
        <begin position="14"/>
        <end position="35"/>
    </location>
</feature>
<dbReference type="InterPro" id="IPR050901">
    <property type="entry name" value="BP-dep_ABC_trans_perm"/>
</dbReference>
<feature type="transmembrane region" description="Helical" evidence="7">
    <location>
        <begin position="74"/>
        <end position="95"/>
    </location>
</feature>
<dbReference type="SUPFAM" id="SSF161098">
    <property type="entry name" value="MetI-like"/>
    <property type="match status" value="1"/>
</dbReference>
<dbReference type="KEGG" id="bhc:JFL75_03970"/>
<keyword evidence="4 7" id="KW-0812">Transmembrane</keyword>
<accession>A0A7T8BCB7</accession>
<feature type="transmembrane region" description="Helical" evidence="7">
    <location>
        <begin position="187"/>
        <end position="212"/>
    </location>
</feature>
<feature type="transmembrane region" description="Helical" evidence="7">
    <location>
        <begin position="116"/>
        <end position="134"/>
    </location>
</feature>
<comment type="similarity">
    <text evidence="7">Belongs to the binding-protein-dependent transport system permease family.</text>
</comment>
<dbReference type="Gene3D" id="1.10.3720.10">
    <property type="entry name" value="MetI-like"/>
    <property type="match status" value="1"/>
</dbReference>
<keyword evidence="3" id="KW-1003">Cell membrane</keyword>
<dbReference type="PROSITE" id="PS50928">
    <property type="entry name" value="ABC_TM1"/>
    <property type="match status" value="1"/>
</dbReference>
<comment type="subcellular location">
    <subcellularLocation>
        <location evidence="1 7">Cell membrane</location>
        <topology evidence="1 7">Multi-pass membrane protein</topology>
    </subcellularLocation>
</comment>
<dbReference type="RefSeq" id="WP_215627387.1">
    <property type="nucleotide sequence ID" value="NZ_CP067089.2"/>
</dbReference>
<evidence type="ECO:0000256" key="3">
    <source>
        <dbReference type="ARBA" id="ARBA00022475"/>
    </source>
</evidence>
<keyword evidence="2 7" id="KW-0813">Transport</keyword>
<evidence type="ECO:0000256" key="1">
    <source>
        <dbReference type="ARBA" id="ARBA00004651"/>
    </source>
</evidence>
<evidence type="ECO:0000256" key="7">
    <source>
        <dbReference type="RuleBase" id="RU363032"/>
    </source>
</evidence>
<evidence type="ECO:0000256" key="5">
    <source>
        <dbReference type="ARBA" id="ARBA00022989"/>
    </source>
</evidence>
<keyword evidence="5 7" id="KW-1133">Transmembrane helix</keyword>
<sequence>MKKSNIRNARIKTAMVYIVSLIGIVWSLFPIYWMLKSSLTPNSEMYGINPSLLPSKITLEHYKQLFTQTVFMRYFLNSLYVAVFSTVVALVLSILASYAMTRLNFRGRNFMRKSVLFAYLLPTAVLFIPMYIMISRIGLGDNKNSLIIVYQTFIIPYCCYMLMSYFTAIPKSMEEAAFIDGCSHLQALMKIVLPIAAPSIAVVATFAFTLSWNEYLYALVLTTSASQQTVTIGISGFRYSDNYIWGLIMCSSVIASIPAVVLYMMAQRFMVSGLAAGGVKQ</sequence>
<dbReference type="PANTHER" id="PTHR32243">
    <property type="entry name" value="MALTOSE TRANSPORT SYSTEM PERMEASE-RELATED"/>
    <property type="match status" value="1"/>
</dbReference>
<dbReference type="GO" id="GO:0055085">
    <property type="term" value="P:transmembrane transport"/>
    <property type="evidence" value="ECO:0007669"/>
    <property type="project" value="InterPro"/>
</dbReference>
<name>A0A7T8BCB7_9SPIR</name>
<evidence type="ECO:0000256" key="6">
    <source>
        <dbReference type="ARBA" id="ARBA00023136"/>
    </source>
</evidence>
<dbReference type="AlphaFoldDB" id="A0A7T8BCB7"/>
<dbReference type="EMBL" id="CP067089">
    <property type="protein sequence ID" value="QQO10083.1"/>
    <property type="molecule type" value="Genomic_DNA"/>
</dbReference>
<feature type="domain" description="ABC transmembrane type-1" evidence="8">
    <location>
        <begin position="75"/>
        <end position="266"/>
    </location>
</feature>
<feature type="transmembrane region" description="Helical" evidence="7">
    <location>
        <begin position="146"/>
        <end position="166"/>
    </location>
</feature>
<dbReference type="Proteomes" id="UP000595917">
    <property type="component" value="Chromosome"/>
</dbReference>
<evidence type="ECO:0000256" key="4">
    <source>
        <dbReference type="ARBA" id="ARBA00022692"/>
    </source>
</evidence>
<dbReference type="GO" id="GO:0005886">
    <property type="term" value="C:plasma membrane"/>
    <property type="evidence" value="ECO:0007669"/>
    <property type="project" value="UniProtKB-SubCell"/>
</dbReference>
<organism evidence="9 10">
    <name type="scientific">Breznakiella homolactica</name>
    <dbReference type="NCBI Taxonomy" id="2798577"/>
    <lineage>
        <taxon>Bacteria</taxon>
        <taxon>Pseudomonadati</taxon>
        <taxon>Spirochaetota</taxon>
        <taxon>Spirochaetia</taxon>
        <taxon>Spirochaetales</taxon>
        <taxon>Breznakiellaceae</taxon>
        <taxon>Breznakiella</taxon>
    </lineage>
</organism>
<protein>
    <submittedName>
        <fullName evidence="9">Carbohydrate ABC transporter permease</fullName>
    </submittedName>
</protein>
<dbReference type="CDD" id="cd06261">
    <property type="entry name" value="TM_PBP2"/>
    <property type="match status" value="1"/>
</dbReference>
<dbReference type="Pfam" id="PF00528">
    <property type="entry name" value="BPD_transp_1"/>
    <property type="match status" value="1"/>
</dbReference>
<evidence type="ECO:0000313" key="10">
    <source>
        <dbReference type="Proteomes" id="UP000595917"/>
    </source>
</evidence>
<gene>
    <name evidence="9" type="ORF">JFL75_03970</name>
</gene>
<evidence type="ECO:0000256" key="2">
    <source>
        <dbReference type="ARBA" id="ARBA00022448"/>
    </source>
</evidence>
<reference evidence="9" key="1">
    <citation type="submission" date="2021-01" db="EMBL/GenBank/DDBJ databases">
        <title>Description of Breznakiella homolactica.</title>
        <authorList>
            <person name="Song Y."/>
            <person name="Brune A."/>
        </authorList>
    </citation>
    <scope>NUCLEOTIDE SEQUENCE</scope>
    <source>
        <strain evidence="9">RmG30</strain>
    </source>
</reference>
<keyword evidence="10" id="KW-1185">Reference proteome</keyword>
<evidence type="ECO:0000259" key="8">
    <source>
        <dbReference type="PROSITE" id="PS50928"/>
    </source>
</evidence>
<dbReference type="InterPro" id="IPR035906">
    <property type="entry name" value="MetI-like_sf"/>
</dbReference>